<dbReference type="GO" id="GO:0004401">
    <property type="term" value="F:histidinol-phosphatase activity"/>
    <property type="evidence" value="ECO:0007669"/>
    <property type="project" value="UniProtKB-UniRule"/>
</dbReference>
<dbReference type="GO" id="GO:0005737">
    <property type="term" value="C:cytoplasm"/>
    <property type="evidence" value="ECO:0007669"/>
    <property type="project" value="TreeGrafter"/>
</dbReference>
<evidence type="ECO:0000313" key="10">
    <source>
        <dbReference type="EMBL" id="KGL39797.1"/>
    </source>
</evidence>
<keyword evidence="11" id="KW-1185">Reference proteome</keyword>
<protein>
    <recommendedName>
        <fullName evidence="3 8">Histidinol-phosphatase</fullName>
        <shortName evidence="8">HolPase</shortName>
        <ecNumber evidence="3 8">3.1.3.15</ecNumber>
    </recommendedName>
</protein>
<dbReference type="NCBIfam" id="TIGR01856">
    <property type="entry name" value="hisJ_fam"/>
    <property type="match status" value="1"/>
</dbReference>
<dbReference type="UniPathway" id="UPA00031">
    <property type="reaction ID" value="UER00013"/>
</dbReference>
<evidence type="ECO:0000256" key="2">
    <source>
        <dbReference type="ARBA" id="ARBA00009152"/>
    </source>
</evidence>
<evidence type="ECO:0000259" key="9">
    <source>
        <dbReference type="Pfam" id="PF02811"/>
    </source>
</evidence>
<dbReference type="PANTHER" id="PTHR21039">
    <property type="entry name" value="HISTIDINOL PHOSPHATASE-RELATED"/>
    <property type="match status" value="1"/>
</dbReference>
<organism evidence="10 11">
    <name type="scientific">Listeria booriae</name>
    <dbReference type="NCBI Taxonomy" id="1552123"/>
    <lineage>
        <taxon>Bacteria</taxon>
        <taxon>Bacillati</taxon>
        <taxon>Bacillota</taxon>
        <taxon>Bacilli</taxon>
        <taxon>Bacillales</taxon>
        <taxon>Listeriaceae</taxon>
        <taxon>Listeria</taxon>
    </lineage>
</organism>
<evidence type="ECO:0000256" key="7">
    <source>
        <dbReference type="ARBA" id="ARBA00049158"/>
    </source>
</evidence>
<evidence type="ECO:0000256" key="1">
    <source>
        <dbReference type="ARBA" id="ARBA00004970"/>
    </source>
</evidence>
<comment type="pathway">
    <text evidence="1 8">Amino-acid biosynthesis; L-histidine biosynthesis; L-histidine from 5-phospho-alpha-D-ribose 1-diphosphate: step 8/9.</text>
</comment>
<dbReference type="eggNOG" id="COG1387">
    <property type="taxonomic scope" value="Bacteria"/>
</dbReference>
<keyword evidence="5 8" id="KW-0378">Hydrolase</keyword>
<dbReference type="InterPro" id="IPR004013">
    <property type="entry name" value="PHP_dom"/>
</dbReference>
<keyword evidence="6 8" id="KW-0368">Histidine biosynthesis</keyword>
<evidence type="ECO:0000313" key="11">
    <source>
        <dbReference type="Proteomes" id="UP000029844"/>
    </source>
</evidence>
<dbReference type="InterPro" id="IPR016195">
    <property type="entry name" value="Pol/histidinol_Pase-like"/>
</dbReference>
<dbReference type="RefSeq" id="WP_036087000.1">
    <property type="nucleotide sequence ID" value="NZ_CBCSHQ010000018.1"/>
</dbReference>
<keyword evidence="4 8" id="KW-0028">Amino-acid biosynthesis</keyword>
<evidence type="ECO:0000256" key="5">
    <source>
        <dbReference type="ARBA" id="ARBA00022801"/>
    </source>
</evidence>
<dbReference type="Proteomes" id="UP000029844">
    <property type="component" value="Unassembled WGS sequence"/>
</dbReference>
<dbReference type="GeneID" id="58718094"/>
<dbReference type="EC" id="3.1.3.15" evidence="3 8"/>
<name>A0A099W444_9LIST</name>
<gene>
    <name evidence="10" type="ORF">EP57_12100</name>
</gene>
<reference evidence="10 11" key="1">
    <citation type="submission" date="2014-05" db="EMBL/GenBank/DDBJ databases">
        <title>Novel Listeriaceae from food processing environments.</title>
        <authorList>
            <person name="den Bakker H.C."/>
        </authorList>
    </citation>
    <scope>NUCLEOTIDE SEQUENCE [LARGE SCALE GENOMIC DNA]</scope>
    <source>
        <strain evidence="10 11">FSL A5-0281</strain>
    </source>
</reference>
<dbReference type="InterPro" id="IPR010140">
    <property type="entry name" value="Histidinol_P_phosphatase_HisJ"/>
</dbReference>
<sequence length="277" mass="31716">MKKWDGHTHTEFCPHGSGDLVETMIEKAIGLGFTDYSITEHPPMPVAFEREIANSPEDIATAVLRWDQLDAYFKKAHEMKQKYKDQIRIHVGLEVDFLPGFEADTRALLREYGSQMDDSVLSLHFMPGVDGWRFIDFSATDFEAGIWKHYGSFAAIQKAYYSIIRESLFADLGPAKPRRLGHISLCQKFQHYFKNEQTAITGAARDQVSQLLKEVKAQQYQLDWNTAGLYKEFCQETYPPLDIAQVAQSLGIELIYGSDSHALEDIGRGYDYYEKHQ</sequence>
<evidence type="ECO:0000256" key="6">
    <source>
        <dbReference type="ARBA" id="ARBA00023102"/>
    </source>
</evidence>
<comment type="caution">
    <text evidence="10">The sequence shown here is derived from an EMBL/GenBank/DDBJ whole genome shotgun (WGS) entry which is preliminary data.</text>
</comment>
<comment type="catalytic activity">
    <reaction evidence="7 8">
        <text>L-histidinol phosphate + H2O = L-histidinol + phosphate</text>
        <dbReference type="Rhea" id="RHEA:14465"/>
        <dbReference type="ChEBI" id="CHEBI:15377"/>
        <dbReference type="ChEBI" id="CHEBI:43474"/>
        <dbReference type="ChEBI" id="CHEBI:57699"/>
        <dbReference type="ChEBI" id="CHEBI:57980"/>
        <dbReference type="EC" id="3.1.3.15"/>
    </reaction>
</comment>
<comment type="similarity">
    <text evidence="2 8">Belongs to the PHP hydrolase family. HisK subfamily.</text>
</comment>
<dbReference type="EMBL" id="JNFA01000025">
    <property type="protein sequence ID" value="KGL39797.1"/>
    <property type="molecule type" value="Genomic_DNA"/>
</dbReference>
<dbReference type="Gene3D" id="3.20.20.140">
    <property type="entry name" value="Metal-dependent hydrolases"/>
    <property type="match status" value="1"/>
</dbReference>
<dbReference type="AlphaFoldDB" id="A0A099W444"/>
<dbReference type="Pfam" id="PF02811">
    <property type="entry name" value="PHP"/>
    <property type="match status" value="1"/>
</dbReference>
<dbReference type="GO" id="GO:0000105">
    <property type="term" value="P:L-histidine biosynthetic process"/>
    <property type="evidence" value="ECO:0007669"/>
    <property type="project" value="UniProtKB-UniRule"/>
</dbReference>
<dbReference type="SUPFAM" id="SSF89550">
    <property type="entry name" value="PHP domain-like"/>
    <property type="match status" value="1"/>
</dbReference>
<feature type="domain" description="PHP" evidence="9">
    <location>
        <begin position="5"/>
        <end position="227"/>
    </location>
</feature>
<dbReference type="STRING" id="1552123.EP57_12100"/>
<dbReference type="OrthoDB" id="9775255at2"/>
<dbReference type="CDD" id="cd12110">
    <property type="entry name" value="PHP_HisPPase_Hisj_like"/>
    <property type="match status" value="1"/>
</dbReference>
<dbReference type="PANTHER" id="PTHR21039:SF0">
    <property type="entry name" value="HISTIDINOL-PHOSPHATASE"/>
    <property type="match status" value="1"/>
</dbReference>
<evidence type="ECO:0000256" key="8">
    <source>
        <dbReference type="RuleBase" id="RU366003"/>
    </source>
</evidence>
<dbReference type="NCBIfam" id="NF005996">
    <property type="entry name" value="PRK08123.1"/>
    <property type="match status" value="1"/>
</dbReference>
<evidence type="ECO:0000256" key="3">
    <source>
        <dbReference type="ARBA" id="ARBA00013085"/>
    </source>
</evidence>
<accession>A0A099W444</accession>
<proteinExistence type="inferred from homology"/>
<evidence type="ECO:0000256" key="4">
    <source>
        <dbReference type="ARBA" id="ARBA00022605"/>
    </source>
</evidence>